<dbReference type="GO" id="GO:0008933">
    <property type="term" value="F:peptidoglycan lytic transglycosylase activity"/>
    <property type="evidence" value="ECO:0007669"/>
    <property type="project" value="TreeGrafter"/>
</dbReference>
<sequence>MRRILSALCLSLLAAGPGFAASCGNTSSGFNAWKSEFAAEAKAAGVKDRGIGALMNASYSTRTINADRNQKGVKYSFDKFVQIRLGSLSSFAATGKKRLARNAAFYGSLEQRYGVPAGILISIHGMETGFGRNMGSEPVINSILTVAYDCRRPGLFRPHAIAALQMVDRGMLSPNQKGAYHGELGHTQFLPGNAMRFGVDGNGDGRVDFYNEADALASTANYLRQKGWKKGQPYRQGTANFRVLNEWNAATVYQQAIAAAAERIDN</sequence>
<evidence type="ECO:0000313" key="3">
    <source>
        <dbReference type="EMBL" id="CUH80056.1"/>
    </source>
</evidence>
<dbReference type="AlphaFoldDB" id="A0A0P1GEW6"/>
<dbReference type="STRING" id="441103.TRN7648_02775"/>
<organism evidence="3 4">
    <name type="scientific">Tropicibacter naphthalenivorans</name>
    <dbReference type="NCBI Taxonomy" id="441103"/>
    <lineage>
        <taxon>Bacteria</taxon>
        <taxon>Pseudomonadati</taxon>
        <taxon>Pseudomonadota</taxon>
        <taxon>Alphaproteobacteria</taxon>
        <taxon>Rhodobacterales</taxon>
        <taxon>Roseobacteraceae</taxon>
        <taxon>Tropicibacter</taxon>
    </lineage>
</organism>
<dbReference type="GO" id="GO:0009253">
    <property type="term" value="P:peptidoglycan catabolic process"/>
    <property type="evidence" value="ECO:0007669"/>
    <property type="project" value="TreeGrafter"/>
</dbReference>
<feature type="chain" id="PRO_5006063382" evidence="1">
    <location>
        <begin position="21"/>
        <end position="266"/>
    </location>
</feature>
<dbReference type="InterPro" id="IPR023346">
    <property type="entry name" value="Lysozyme-like_dom_sf"/>
</dbReference>
<keyword evidence="1" id="KW-0732">Signal</keyword>
<dbReference type="EMBL" id="CYSE01000005">
    <property type="protein sequence ID" value="CUH80056.1"/>
    <property type="molecule type" value="Genomic_DNA"/>
</dbReference>
<dbReference type="Gene3D" id="1.10.8.350">
    <property type="entry name" value="Bacterial muramidase"/>
    <property type="match status" value="1"/>
</dbReference>
<feature type="signal peptide" evidence="1">
    <location>
        <begin position="1"/>
        <end position="20"/>
    </location>
</feature>
<proteinExistence type="predicted"/>
<dbReference type="CDD" id="cd13399">
    <property type="entry name" value="Slt35-like"/>
    <property type="match status" value="1"/>
</dbReference>
<evidence type="ECO:0000259" key="2">
    <source>
        <dbReference type="Pfam" id="PF13406"/>
    </source>
</evidence>
<reference evidence="3 4" key="1">
    <citation type="submission" date="2015-09" db="EMBL/GenBank/DDBJ databases">
        <authorList>
            <consortium name="Swine Surveillance"/>
        </authorList>
    </citation>
    <scope>NUCLEOTIDE SEQUENCE [LARGE SCALE GENOMIC DNA]</scope>
    <source>
        <strain evidence="3 4">CECT 7648</strain>
    </source>
</reference>
<dbReference type="PROSITE" id="PS51257">
    <property type="entry name" value="PROKAR_LIPOPROTEIN"/>
    <property type="match status" value="1"/>
</dbReference>
<name>A0A0P1GEW6_9RHOB</name>
<dbReference type="OrthoDB" id="9808544at2"/>
<evidence type="ECO:0000313" key="4">
    <source>
        <dbReference type="Proteomes" id="UP000054935"/>
    </source>
</evidence>
<dbReference type="PANTHER" id="PTHR30163">
    <property type="entry name" value="MEMBRANE-BOUND LYTIC MUREIN TRANSGLYCOSYLASE B"/>
    <property type="match status" value="1"/>
</dbReference>
<dbReference type="EC" id="4.2.2.-" evidence="3"/>
<accession>A0A0P1GEW6</accession>
<evidence type="ECO:0000256" key="1">
    <source>
        <dbReference type="SAM" id="SignalP"/>
    </source>
</evidence>
<gene>
    <name evidence="3" type="primary">mltB_4</name>
    <name evidence="3" type="ORF">TRN7648_02775</name>
</gene>
<keyword evidence="4" id="KW-1185">Reference proteome</keyword>
<keyword evidence="3" id="KW-0456">Lyase</keyword>
<dbReference type="SUPFAM" id="SSF53955">
    <property type="entry name" value="Lysozyme-like"/>
    <property type="match status" value="1"/>
</dbReference>
<dbReference type="RefSeq" id="WP_058248274.1">
    <property type="nucleotide sequence ID" value="NZ_CYSE01000005.1"/>
</dbReference>
<dbReference type="InterPro" id="IPR043426">
    <property type="entry name" value="MltB-like"/>
</dbReference>
<protein>
    <submittedName>
        <fullName evidence="3">Membrane-bound lytic murein transglycosylase B</fullName>
        <ecNumber evidence="3">4.2.2.-</ecNumber>
    </submittedName>
</protein>
<dbReference type="Pfam" id="PF13406">
    <property type="entry name" value="SLT_2"/>
    <property type="match status" value="1"/>
</dbReference>
<dbReference type="InterPro" id="IPR031304">
    <property type="entry name" value="SLT_2"/>
</dbReference>
<dbReference type="PANTHER" id="PTHR30163:SF8">
    <property type="entry name" value="LYTIC MUREIN TRANSGLYCOSYLASE"/>
    <property type="match status" value="1"/>
</dbReference>
<feature type="domain" description="Transglycosylase SLT" evidence="2">
    <location>
        <begin position="30"/>
        <end position="235"/>
    </location>
</feature>
<dbReference type="Proteomes" id="UP000054935">
    <property type="component" value="Unassembled WGS sequence"/>
</dbReference>